<reference evidence="1 2" key="1">
    <citation type="journal article" date="2011" name="Front. Microbiol.">
        <title>Two Strains of Crocosphaera watsonii with Highly Conserved Genomes are Distinguished by Strain-Specific Features.</title>
        <authorList>
            <person name="Bench S.R."/>
            <person name="Ilikchyan I.N."/>
            <person name="Tripp H.J."/>
            <person name="Zehr J.P."/>
        </authorList>
    </citation>
    <scope>NUCLEOTIDE SEQUENCE [LARGE SCALE GENOMIC DNA]</scope>
    <source>
        <strain evidence="1 2">WH 0003</strain>
    </source>
</reference>
<name>G5JBJ4_CROWT</name>
<proteinExistence type="predicted"/>
<gene>
    <name evidence="1" type="ORF">CWATWH0003_4810</name>
</gene>
<dbReference type="GeneID" id="88769580"/>
<evidence type="ECO:0000313" key="2">
    <source>
        <dbReference type="Proteomes" id="UP000003477"/>
    </source>
</evidence>
<dbReference type="Proteomes" id="UP000003477">
    <property type="component" value="Unassembled WGS sequence"/>
</dbReference>
<dbReference type="AlphaFoldDB" id="G5JBJ4"/>
<comment type="caution">
    <text evidence="1">The sequence shown here is derived from an EMBL/GenBank/DDBJ whole genome shotgun (WGS) entry which is preliminary data.</text>
</comment>
<organism evidence="1 2">
    <name type="scientific">Crocosphaera watsonii WH 0003</name>
    <dbReference type="NCBI Taxonomy" id="423471"/>
    <lineage>
        <taxon>Bacteria</taxon>
        <taxon>Bacillati</taxon>
        <taxon>Cyanobacteriota</taxon>
        <taxon>Cyanophyceae</taxon>
        <taxon>Oscillatoriophycideae</taxon>
        <taxon>Chroococcales</taxon>
        <taxon>Aphanothecaceae</taxon>
        <taxon>Crocosphaera</taxon>
    </lineage>
</organism>
<dbReference type="EMBL" id="AESD01000718">
    <property type="protein sequence ID" value="EHJ10444.1"/>
    <property type="molecule type" value="Genomic_DNA"/>
</dbReference>
<accession>G5JBJ4</accession>
<dbReference type="PATRIC" id="fig|423471.3.peg.4503"/>
<protein>
    <submittedName>
        <fullName evidence="1">Uncharacterized protein</fullName>
    </submittedName>
</protein>
<dbReference type="RefSeq" id="WP_007312624.1">
    <property type="nucleotide sequence ID" value="NZ_AESD01000718.1"/>
</dbReference>
<evidence type="ECO:0000313" key="1">
    <source>
        <dbReference type="EMBL" id="EHJ10444.1"/>
    </source>
</evidence>
<sequence length="67" mass="7425">MLGFVPLTQPKKAIALFELEWGNRNVSILLTSCKNSLQDACTPLNLIHAQAIAYILRNITIAEQLTT</sequence>